<keyword evidence="3 6" id="KW-0812">Transmembrane</keyword>
<dbReference type="InterPro" id="IPR011701">
    <property type="entry name" value="MFS"/>
</dbReference>
<dbReference type="CDD" id="cd17324">
    <property type="entry name" value="MFS_NepI_like"/>
    <property type="match status" value="1"/>
</dbReference>
<dbReference type="InterPro" id="IPR036259">
    <property type="entry name" value="MFS_trans_sf"/>
</dbReference>
<dbReference type="GO" id="GO:0005886">
    <property type="term" value="C:plasma membrane"/>
    <property type="evidence" value="ECO:0007669"/>
    <property type="project" value="UniProtKB-SubCell"/>
</dbReference>
<dbReference type="OrthoDB" id="9814237at2"/>
<dbReference type="SUPFAM" id="SSF103473">
    <property type="entry name" value="MFS general substrate transporter"/>
    <property type="match status" value="1"/>
</dbReference>
<gene>
    <name evidence="8" type="ORF">BW733_14085</name>
</gene>
<feature type="transmembrane region" description="Helical" evidence="6">
    <location>
        <begin position="86"/>
        <end position="110"/>
    </location>
</feature>
<evidence type="ECO:0000256" key="6">
    <source>
        <dbReference type="SAM" id="Phobius"/>
    </source>
</evidence>
<comment type="subcellular location">
    <subcellularLocation>
        <location evidence="1">Cell membrane</location>
        <topology evidence="1">Multi-pass membrane protein</topology>
    </subcellularLocation>
</comment>
<evidence type="ECO:0000256" key="2">
    <source>
        <dbReference type="ARBA" id="ARBA00022475"/>
    </source>
</evidence>
<accession>A0A1Q2D0C9</accession>
<feature type="transmembrane region" description="Helical" evidence="6">
    <location>
        <begin position="116"/>
        <end position="134"/>
    </location>
</feature>
<dbReference type="InterPro" id="IPR050189">
    <property type="entry name" value="MFS_Efflux_Transporters"/>
</dbReference>
<feature type="domain" description="Major facilitator superfamily (MFS) profile" evidence="7">
    <location>
        <begin position="12"/>
        <end position="396"/>
    </location>
</feature>
<dbReference type="EMBL" id="CP019607">
    <property type="protein sequence ID" value="AQP51785.1"/>
    <property type="molecule type" value="Genomic_DNA"/>
</dbReference>
<organism evidence="8 9">
    <name type="scientific">Tessaracoccus flavescens</name>
    <dbReference type="NCBI Taxonomy" id="399497"/>
    <lineage>
        <taxon>Bacteria</taxon>
        <taxon>Bacillati</taxon>
        <taxon>Actinomycetota</taxon>
        <taxon>Actinomycetes</taxon>
        <taxon>Propionibacteriales</taxon>
        <taxon>Propionibacteriaceae</taxon>
        <taxon>Tessaracoccus</taxon>
    </lineage>
</organism>
<name>A0A1Q2D0C9_9ACTN</name>
<feature type="transmembrane region" description="Helical" evidence="6">
    <location>
        <begin position="251"/>
        <end position="271"/>
    </location>
</feature>
<dbReference type="Gene3D" id="1.20.1250.20">
    <property type="entry name" value="MFS general substrate transporter like domains"/>
    <property type="match status" value="2"/>
</dbReference>
<dbReference type="Proteomes" id="UP000188235">
    <property type="component" value="Chromosome"/>
</dbReference>
<feature type="transmembrane region" description="Helical" evidence="6">
    <location>
        <begin position="12"/>
        <end position="34"/>
    </location>
</feature>
<feature type="transmembrane region" description="Helical" evidence="6">
    <location>
        <begin position="374"/>
        <end position="394"/>
    </location>
</feature>
<sequence length="400" mass="41196">MTELSPKRRRAALLSLALGGFGIGATEFVAMGLLPQTVSSLLPELWATDQDQALARGGLIISAYALGVVVGAFTLAIATVRLPRKVAVTGFCVAFTVGSLLAFAAPGFWWLVAARFLAALAHGAYFGFASLIAAEIMGPGSRGKGIAFVLSGLTVANVIGVPLITVLGQHAGWRAAYLAVAAIFALATVAIWLFVPRQPGNPNASMRGELRVFKRPQVWLTLAIGSIGFGGFFAVYSYVSPMVTDLAGLPQSWVPVTLVVIGIGMTVGTLVGGRAADRGALQTLVKVYPWFIGALAVLGMFAATPAVLLIFLLAMATLSSVMMPAIQTRLLDVSGDAQTLASALNRASLNIGNSIGAALGGLVISMGLGLTAPAWLGAALATIGLGLALLSGLLQRRGVR</sequence>
<feature type="transmembrane region" description="Helical" evidence="6">
    <location>
        <begin position="283"/>
        <end position="302"/>
    </location>
</feature>
<feature type="transmembrane region" description="Helical" evidence="6">
    <location>
        <begin position="54"/>
        <end position="79"/>
    </location>
</feature>
<feature type="transmembrane region" description="Helical" evidence="6">
    <location>
        <begin position="175"/>
        <end position="195"/>
    </location>
</feature>
<evidence type="ECO:0000259" key="7">
    <source>
        <dbReference type="PROSITE" id="PS50850"/>
    </source>
</evidence>
<dbReference type="Pfam" id="PF07690">
    <property type="entry name" value="MFS_1"/>
    <property type="match status" value="1"/>
</dbReference>
<dbReference type="GO" id="GO:0022857">
    <property type="term" value="F:transmembrane transporter activity"/>
    <property type="evidence" value="ECO:0007669"/>
    <property type="project" value="InterPro"/>
</dbReference>
<dbReference type="PANTHER" id="PTHR43124">
    <property type="entry name" value="PURINE EFFLUX PUMP PBUE"/>
    <property type="match status" value="1"/>
</dbReference>
<evidence type="ECO:0000256" key="4">
    <source>
        <dbReference type="ARBA" id="ARBA00022989"/>
    </source>
</evidence>
<dbReference type="KEGG" id="tfa:BW733_14085"/>
<evidence type="ECO:0000256" key="3">
    <source>
        <dbReference type="ARBA" id="ARBA00022692"/>
    </source>
</evidence>
<keyword evidence="2" id="KW-1003">Cell membrane</keyword>
<dbReference type="InterPro" id="IPR020846">
    <property type="entry name" value="MFS_dom"/>
</dbReference>
<keyword evidence="4 6" id="KW-1133">Transmembrane helix</keyword>
<evidence type="ECO:0000256" key="5">
    <source>
        <dbReference type="ARBA" id="ARBA00023136"/>
    </source>
</evidence>
<dbReference type="AlphaFoldDB" id="A0A1Q2D0C9"/>
<keyword evidence="9" id="KW-1185">Reference proteome</keyword>
<evidence type="ECO:0000256" key="1">
    <source>
        <dbReference type="ARBA" id="ARBA00004651"/>
    </source>
</evidence>
<dbReference type="PROSITE" id="PS50850">
    <property type="entry name" value="MFS"/>
    <property type="match status" value="1"/>
</dbReference>
<protein>
    <submittedName>
        <fullName evidence="8">Arabinose ABC transporter permease</fullName>
    </submittedName>
</protein>
<feature type="transmembrane region" description="Helical" evidence="6">
    <location>
        <begin position="216"/>
        <end position="239"/>
    </location>
</feature>
<evidence type="ECO:0000313" key="8">
    <source>
        <dbReference type="EMBL" id="AQP51785.1"/>
    </source>
</evidence>
<keyword evidence="5 6" id="KW-0472">Membrane</keyword>
<reference evidence="8 9" key="1">
    <citation type="journal article" date="2008" name="Int. J. Syst. Evol. Microbiol.">
        <title>Tessaracoccus flavescens sp. nov., isolated from marine sediment.</title>
        <authorList>
            <person name="Lee D.W."/>
            <person name="Lee S.D."/>
        </authorList>
    </citation>
    <scope>NUCLEOTIDE SEQUENCE [LARGE SCALE GENOMIC DNA]</scope>
    <source>
        <strain evidence="8 9">SST-39T</strain>
    </source>
</reference>
<feature type="transmembrane region" description="Helical" evidence="6">
    <location>
        <begin position="146"/>
        <end position="169"/>
    </location>
</feature>
<dbReference type="RefSeq" id="WP_077351407.1">
    <property type="nucleotide sequence ID" value="NZ_CP019607.1"/>
</dbReference>
<evidence type="ECO:0000313" key="9">
    <source>
        <dbReference type="Proteomes" id="UP000188235"/>
    </source>
</evidence>
<proteinExistence type="predicted"/>
<dbReference type="PANTHER" id="PTHR43124:SF3">
    <property type="entry name" value="CHLORAMPHENICOL EFFLUX PUMP RV0191"/>
    <property type="match status" value="1"/>
</dbReference>